<evidence type="ECO:0000313" key="8">
    <source>
        <dbReference type="Proteomes" id="UP000176863"/>
    </source>
</evidence>
<dbReference type="PIRSF" id="PIRSF000524">
    <property type="entry name" value="SPT"/>
    <property type="match status" value="1"/>
</dbReference>
<reference evidence="7 8" key="1">
    <citation type="journal article" date="2016" name="Nat. Commun.">
        <title>Thousands of microbial genomes shed light on interconnected biogeochemical processes in an aquifer system.</title>
        <authorList>
            <person name="Anantharaman K."/>
            <person name="Brown C.T."/>
            <person name="Hug L.A."/>
            <person name="Sharon I."/>
            <person name="Castelle C.J."/>
            <person name="Probst A.J."/>
            <person name="Thomas B.C."/>
            <person name="Singh A."/>
            <person name="Wilkins M.J."/>
            <person name="Karaoz U."/>
            <person name="Brodie E.L."/>
            <person name="Williams K.H."/>
            <person name="Hubbard S.S."/>
            <person name="Banfield J.F."/>
        </authorList>
    </citation>
    <scope>NUCLEOTIDE SEQUENCE [LARGE SCALE GENOMIC DNA]</scope>
</reference>
<dbReference type="SUPFAM" id="SSF53383">
    <property type="entry name" value="PLP-dependent transferases"/>
    <property type="match status" value="1"/>
</dbReference>
<evidence type="ECO:0000256" key="4">
    <source>
        <dbReference type="ARBA" id="ARBA00022898"/>
    </source>
</evidence>
<keyword evidence="4 5" id="KW-0663">Pyridoxal phosphate</keyword>
<protein>
    <recommendedName>
        <fullName evidence="6">Aminotransferase class V domain-containing protein</fullName>
    </recommendedName>
</protein>
<dbReference type="EMBL" id="MFKT01000001">
    <property type="protein sequence ID" value="OGG54262.1"/>
    <property type="molecule type" value="Genomic_DNA"/>
</dbReference>
<dbReference type="PANTHER" id="PTHR42778:SF1">
    <property type="entry name" value="2-AMINOETHYLPHOSPHONATE--PYRUVATE TRANSAMINASE"/>
    <property type="match status" value="1"/>
</dbReference>
<dbReference type="InterPro" id="IPR000192">
    <property type="entry name" value="Aminotrans_V_dom"/>
</dbReference>
<evidence type="ECO:0000259" key="6">
    <source>
        <dbReference type="Pfam" id="PF00266"/>
    </source>
</evidence>
<dbReference type="InterPro" id="IPR015421">
    <property type="entry name" value="PyrdxlP-dep_Trfase_major"/>
</dbReference>
<comment type="cofactor">
    <cofactor evidence="1 5">
        <name>pyridoxal 5'-phosphate</name>
        <dbReference type="ChEBI" id="CHEBI:597326"/>
    </cofactor>
</comment>
<dbReference type="InterPro" id="IPR015424">
    <property type="entry name" value="PyrdxlP-dep_Trfase"/>
</dbReference>
<keyword evidence="3" id="KW-0808">Transferase</keyword>
<sequence length="360" mass="40399">MNNERKKSIMLTPGTLRVSPRVLEASSKLQLNHRSPEIEGAFETIKANLRKIISLPNNFELVFFPTTGRGGLEAIIAATVSSHKTLVVVNGRWATYMAEVAKENNPTVDILELPHDAPIDVEKLREVIASKKPKAICFVSHETERGLLNPTKEIIQLCKAFGCYAVIDAMSSVVIEQTDFAALGASAFCFSASKGLRSLRDMGITAIAKLFAETLSPKGNYLNFAVEYKRQLKGLPRNPFPTGAVLALREATNELLEEGIENRRASIQVNMKIIREWAKQRNLEEITKPEYLGWCTMPFRLPGEWTYPKFREALLERGYDVFYSYEGEEGKTFEVSTMGFLSEKDMRGFTKAVDDILHIV</sequence>
<dbReference type="PANTHER" id="PTHR42778">
    <property type="entry name" value="2-AMINOETHYLPHOSPHONATE--PYRUVATE TRANSAMINASE"/>
    <property type="match status" value="1"/>
</dbReference>
<dbReference type="InterPro" id="IPR015422">
    <property type="entry name" value="PyrdxlP-dep_Trfase_small"/>
</dbReference>
<accession>A0A1F6CZJ8</accession>
<evidence type="ECO:0000256" key="3">
    <source>
        <dbReference type="ARBA" id="ARBA00022679"/>
    </source>
</evidence>
<dbReference type="AlphaFoldDB" id="A0A1F6CZJ8"/>
<evidence type="ECO:0000313" key="7">
    <source>
        <dbReference type="EMBL" id="OGG54262.1"/>
    </source>
</evidence>
<dbReference type="STRING" id="1798480.A2851_01190"/>
<comment type="caution">
    <text evidence="7">The sequence shown here is derived from an EMBL/GenBank/DDBJ whole genome shotgun (WGS) entry which is preliminary data.</text>
</comment>
<organism evidence="7 8">
    <name type="scientific">Candidatus Kaiserbacteria bacterium RIFCSPHIGHO2_01_FULL_53_29</name>
    <dbReference type="NCBI Taxonomy" id="1798480"/>
    <lineage>
        <taxon>Bacteria</taxon>
        <taxon>Candidatus Kaiseribacteriota</taxon>
    </lineage>
</organism>
<dbReference type="InterPro" id="IPR024169">
    <property type="entry name" value="SP_NH2Trfase/AEP_transaminase"/>
</dbReference>
<dbReference type="Proteomes" id="UP000176863">
    <property type="component" value="Unassembled WGS sequence"/>
</dbReference>
<keyword evidence="2" id="KW-0032">Aminotransferase</keyword>
<evidence type="ECO:0000256" key="2">
    <source>
        <dbReference type="ARBA" id="ARBA00022576"/>
    </source>
</evidence>
<dbReference type="Gene3D" id="3.90.1150.10">
    <property type="entry name" value="Aspartate Aminotransferase, domain 1"/>
    <property type="match status" value="1"/>
</dbReference>
<evidence type="ECO:0000256" key="1">
    <source>
        <dbReference type="ARBA" id="ARBA00001933"/>
    </source>
</evidence>
<dbReference type="Pfam" id="PF00266">
    <property type="entry name" value="Aminotran_5"/>
    <property type="match status" value="1"/>
</dbReference>
<feature type="modified residue" description="N6-(pyridoxal phosphate)lysine" evidence="5">
    <location>
        <position position="194"/>
    </location>
</feature>
<name>A0A1F6CZJ8_9BACT</name>
<feature type="domain" description="Aminotransferase class V" evidence="6">
    <location>
        <begin position="30"/>
        <end position="207"/>
    </location>
</feature>
<evidence type="ECO:0000256" key="5">
    <source>
        <dbReference type="PIRSR" id="PIRSR000524-50"/>
    </source>
</evidence>
<gene>
    <name evidence="7" type="ORF">A2851_01190</name>
</gene>
<proteinExistence type="predicted"/>
<dbReference type="GO" id="GO:0008483">
    <property type="term" value="F:transaminase activity"/>
    <property type="evidence" value="ECO:0007669"/>
    <property type="project" value="UniProtKB-KW"/>
</dbReference>
<dbReference type="Gene3D" id="3.40.640.10">
    <property type="entry name" value="Type I PLP-dependent aspartate aminotransferase-like (Major domain)"/>
    <property type="match status" value="1"/>
</dbReference>